<dbReference type="Proteomes" id="UP001596002">
    <property type="component" value="Unassembled WGS sequence"/>
</dbReference>
<accession>A0ABV9Q085</accession>
<dbReference type="InterPro" id="IPR012347">
    <property type="entry name" value="Ferritin-like"/>
</dbReference>
<dbReference type="EMBL" id="JBHSHC010000093">
    <property type="protein sequence ID" value="MFC4767926.1"/>
    <property type="molecule type" value="Genomic_DNA"/>
</dbReference>
<comment type="caution">
    <text evidence="1">The sequence shown here is derived from an EMBL/GenBank/DDBJ whole genome shotgun (WGS) entry which is preliminary data.</text>
</comment>
<evidence type="ECO:0000313" key="1">
    <source>
        <dbReference type="EMBL" id="MFC4767926.1"/>
    </source>
</evidence>
<evidence type="ECO:0000313" key="2">
    <source>
        <dbReference type="Proteomes" id="UP001596002"/>
    </source>
</evidence>
<protein>
    <submittedName>
        <fullName evidence="1">Uncharacterized protein</fullName>
    </submittedName>
</protein>
<proteinExistence type="predicted"/>
<gene>
    <name evidence="1" type="ORF">ACFO8Q_11235</name>
</gene>
<sequence>MPNLWEAAINTLKSMIDDEPKAPLHIGEALTCWMHLAAMAEAVVFEEAGLNMTTDAEVMRMLEDAIKLCNSQIKQLKIS</sequence>
<keyword evidence="2" id="KW-1185">Reference proteome</keyword>
<dbReference type="Gene3D" id="1.20.1260.10">
    <property type="match status" value="1"/>
</dbReference>
<reference evidence="2" key="1">
    <citation type="journal article" date="2019" name="Int. J. Syst. Evol. Microbiol.">
        <title>The Global Catalogue of Microorganisms (GCM) 10K type strain sequencing project: providing services to taxonomists for standard genome sequencing and annotation.</title>
        <authorList>
            <consortium name="The Broad Institute Genomics Platform"/>
            <consortium name="The Broad Institute Genome Sequencing Center for Infectious Disease"/>
            <person name="Wu L."/>
            <person name="Ma J."/>
        </authorList>
    </citation>
    <scope>NUCLEOTIDE SEQUENCE [LARGE SCALE GENOMIC DNA]</scope>
    <source>
        <strain evidence="2">WYCCWR 12678</strain>
    </source>
</reference>
<name>A0ABV9Q085_9BACL</name>
<organism evidence="1 2">
    <name type="scientific">Effusibacillus consociatus</name>
    <dbReference type="NCBI Taxonomy" id="1117041"/>
    <lineage>
        <taxon>Bacteria</taxon>
        <taxon>Bacillati</taxon>
        <taxon>Bacillota</taxon>
        <taxon>Bacilli</taxon>
        <taxon>Bacillales</taxon>
        <taxon>Alicyclobacillaceae</taxon>
        <taxon>Effusibacillus</taxon>
    </lineage>
</organism>
<dbReference type="RefSeq" id="WP_380025846.1">
    <property type="nucleotide sequence ID" value="NZ_JBHSHC010000093.1"/>
</dbReference>